<organism evidence="1 2">
    <name type="scientific">Natrarchaeobaculum aegyptiacum</name>
    <dbReference type="NCBI Taxonomy" id="745377"/>
    <lineage>
        <taxon>Archaea</taxon>
        <taxon>Methanobacteriati</taxon>
        <taxon>Methanobacteriota</taxon>
        <taxon>Stenosarchaea group</taxon>
        <taxon>Halobacteria</taxon>
        <taxon>Halobacteriales</taxon>
        <taxon>Natrialbaceae</taxon>
        <taxon>Natrarchaeobaculum</taxon>
    </lineage>
</organism>
<dbReference type="OrthoDB" id="9023at2157"/>
<keyword evidence="2" id="KW-1185">Reference proteome</keyword>
<name>A0A2Z2HQB6_9EURY</name>
<dbReference type="KEGG" id="naj:B1756_05300"/>
<reference evidence="2" key="1">
    <citation type="submission" date="2017-02" db="EMBL/GenBank/DDBJ databases">
        <title>Natronthermophilus aegyptiacus gen. nov.,sp. nov., an aerobic, extremely halophilic alkalithermophilic archaeon isolated from the athalassohaline Wadi An Natrun, Egypt.</title>
        <authorList>
            <person name="Zhao B."/>
        </authorList>
    </citation>
    <scope>NUCLEOTIDE SEQUENCE [LARGE SCALE GENOMIC DNA]</scope>
    <source>
        <strain evidence="2">JW/NM-HA 15</strain>
    </source>
</reference>
<sequence length="63" mass="7404">MPYRYECREGPCQFLVRSSSADEVERLVRAHVRMVHHGRIDPADLERWMERIEPVPAPETANN</sequence>
<evidence type="ECO:0008006" key="3">
    <source>
        <dbReference type="Google" id="ProtNLM"/>
    </source>
</evidence>
<accession>A0A2Z2HQB6</accession>
<dbReference type="EMBL" id="CP019893">
    <property type="protein sequence ID" value="ARS89219.1"/>
    <property type="molecule type" value="Genomic_DNA"/>
</dbReference>
<dbReference type="AlphaFoldDB" id="A0A2Z2HQB6"/>
<evidence type="ECO:0000313" key="2">
    <source>
        <dbReference type="Proteomes" id="UP000250088"/>
    </source>
</evidence>
<evidence type="ECO:0000313" key="1">
    <source>
        <dbReference type="EMBL" id="ARS89219.1"/>
    </source>
</evidence>
<dbReference type="GeneID" id="32893472"/>
<gene>
    <name evidence="1" type="ORF">B1756_05300</name>
</gene>
<protein>
    <recommendedName>
        <fullName evidence="3">DUF1059 domain-containing protein</fullName>
    </recommendedName>
</protein>
<dbReference type="Proteomes" id="UP000250088">
    <property type="component" value="Chromosome"/>
</dbReference>
<proteinExistence type="predicted"/>
<dbReference type="RefSeq" id="WP_086887604.1">
    <property type="nucleotide sequence ID" value="NZ_CP019893.1"/>
</dbReference>